<feature type="compositionally biased region" description="Low complexity" evidence="1">
    <location>
        <begin position="23"/>
        <end position="48"/>
    </location>
</feature>
<feature type="domain" description="Endonuclease/exonuclease/phosphatase" evidence="2">
    <location>
        <begin position="168"/>
        <end position="261"/>
    </location>
</feature>
<name>A0ABD2WHP0_9HYME</name>
<dbReference type="EMBL" id="JBJJXI010000106">
    <property type="protein sequence ID" value="KAL3392342.1"/>
    <property type="molecule type" value="Genomic_DNA"/>
</dbReference>
<dbReference type="PANTHER" id="PTHR33395:SF22">
    <property type="entry name" value="REVERSE TRANSCRIPTASE DOMAIN-CONTAINING PROTEIN"/>
    <property type="match status" value="1"/>
</dbReference>
<evidence type="ECO:0000256" key="1">
    <source>
        <dbReference type="SAM" id="MobiDB-lite"/>
    </source>
</evidence>
<feature type="region of interest" description="Disordered" evidence="1">
    <location>
        <begin position="1"/>
        <end position="68"/>
    </location>
</feature>
<accession>A0ABD2WHP0</accession>
<proteinExistence type="predicted"/>
<gene>
    <name evidence="3" type="ORF">TKK_013168</name>
</gene>
<keyword evidence="4" id="KW-1185">Reference proteome</keyword>
<reference evidence="3 4" key="1">
    <citation type="journal article" date="2024" name="bioRxiv">
        <title>A reference genome for Trichogramma kaykai: A tiny desert-dwelling parasitoid wasp with competing sex-ratio distorters.</title>
        <authorList>
            <person name="Culotta J."/>
            <person name="Lindsey A.R."/>
        </authorList>
    </citation>
    <scope>NUCLEOTIDE SEQUENCE [LARGE SCALE GENOMIC DNA]</scope>
    <source>
        <strain evidence="3 4">KSX58</strain>
    </source>
</reference>
<comment type="caution">
    <text evidence="3">The sequence shown here is derived from an EMBL/GenBank/DDBJ whole genome shotgun (WGS) entry which is preliminary data.</text>
</comment>
<dbReference type="Pfam" id="PF14529">
    <property type="entry name" value="Exo_endo_phos_2"/>
    <property type="match status" value="1"/>
</dbReference>
<dbReference type="PANTHER" id="PTHR33395">
    <property type="entry name" value="TRANSCRIPTASE, PUTATIVE-RELATED-RELATED"/>
    <property type="match status" value="1"/>
</dbReference>
<sequence>MNRRKSKSDKVTYANVTKYQKGNNSTESTSSSNLPSQQQQRSGPSQGQLDSHEREATESTLNNNGKADQLLTHAMTTNSELRRNNLGVFIDKHKPDILAICETKLSKKHKLSINNYTVFRNDRNNQGGGSAILVNNRINCLNVSLVCKLDILEYTVIKVNLINNNNLTVIGAYASPTRNSSLSADLDKLFEELRLENASNDYILIGDLNAKHYNWNNPIASNNSRGRQLNQWLDNSDMLYNTKLLFLQIPSLYKTNSFIDIA</sequence>
<organism evidence="3 4">
    <name type="scientific">Trichogramma kaykai</name>
    <dbReference type="NCBI Taxonomy" id="54128"/>
    <lineage>
        <taxon>Eukaryota</taxon>
        <taxon>Metazoa</taxon>
        <taxon>Ecdysozoa</taxon>
        <taxon>Arthropoda</taxon>
        <taxon>Hexapoda</taxon>
        <taxon>Insecta</taxon>
        <taxon>Pterygota</taxon>
        <taxon>Neoptera</taxon>
        <taxon>Endopterygota</taxon>
        <taxon>Hymenoptera</taxon>
        <taxon>Apocrita</taxon>
        <taxon>Proctotrupomorpha</taxon>
        <taxon>Chalcidoidea</taxon>
        <taxon>Trichogrammatidae</taxon>
        <taxon>Trichogramma</taxon>
    </lineage>
</organism>
<evidence type="ECO:0000259" key="2">
    <source>
        <dbReference type="Pfam" id="PF14529"/>
    </source>
</evidence>
<dbReference type="SUPFAM" id="SSF56219">
    <property type="entry name" value="DNase I-like"/>
    <property type="match status" value="1"/>
</dbReference>
<dbReference type="InterPro" id="IPR036691">
    <property type="entry name" value="Endo/exonu/phosph_ase_sf"/>
</dbReference>
<dbReference type="Proteomes" id="UP001627154">
    <property type="component" value="Unassembled WGS sequence"/>
</dbReference>
<evidence type="ECO:0000313" key="3">
    <source>
        <dbReference type="EMBL" id="KAL3392342.1"/>
    </source>
</evidence>
<protein>
    <recommendedName>
        <fullName evidence="2">Endonuclease/exonuclease/phosphatase domain-containing protein</fullName>
    </recommendedName>
</protein>
<evidence type="ECO:0000313" key="4">
    <source>
        <dbReference type="Proteomes" id="UP001627154"/>
    </source>
</evidence>
<dbReference type="Gene3D" id="3.60.10.10">
    <property type="entry name" value="Endonuclease/exonuclease/phosphatase"/>
    <property type="match status" value="1"/>
</dbReference>
<dbReference type="AlphaFoldDB" id="A0ABD2WHP0"/>
<dbReference type="InterPro" id="IPR005135">
    <property type="entry name" value="Endo/exonuclease/phosphatase"/>
</dbReference>